<keyword evidence="2 5" id="KW-0813">Transport</keyword>
<reference evidence="8" key="1">
    <citation type="submission" date="2016-10" db="EMBL/GenBank/DDBJ databases">
        <authorList>
            <person name="Varghese N."/>
            <person name="Submissions S."/>
        </authorList>
    </citation>
    <scope>NUCLEOTIDE SEQUENCE [LARGE SCALE GENOMIC DNA]</scope>
    <source>
        <strain evidence="8">DSM 21368</strain>
    </source>
</reference>
<evidence type="ECO:0000256" key="1">
    <source>
        <dbReference type="ARBA" id="ARBA00004196"/>
    </source>
</evidence>
<dbReference type="InterPro" id="IPR006128">
    <property type="entry name" value="Lipoprotein_PsaA-like"/>
</dbReference>
<evidence type="ECO:0000313" key="7">
    <source>
        <dbReference type="EMBL" id="SEE74788.1"/>
    </source>
</evidence>
<dbReference type="EMBL" id="FNTX01000002">
    <property type="protein sequence ID" value="SEE74788.1"/>
    <property type="molecule type" value="Genomic_DNA"/>
</dbReference>
<dbReference type="InterPro" id="IPR006127">
    <property type="entry name" value="ZnuA-like"/>
</dbReference>
<dbReference type="AlphaFoldDB" id="A0A1H5LF09"/>
<dbReference type="GO" id="GO:0030001">
    <property type="term" value="P:metal ion transport"/>
    <property type="evidence" value="ECO:0007669"/>
    <property type="project" value="InterPro"/>
</dbReference>
<evidence type="ECO:0000256" key="3">
    <source>
        <dbReference type="ARBA" id="ARBA00022723"/>
    </source>
</evidence>
<evidence type="ECO:0000256" key="6">
    <source>
        <dbReference type="SAM" id="SignalP"/>
    </source>
</evidence>
<dbReference type="Gene3D" id="3.40.50.1980">
    <property type="entry name" value="Nitrogenase molybdenum iron protein domain"/>
    <property type="match status" value="2"/>
</dbReference>
<dbReference type="PANTHER" id="PTHR42953">
    <property type="entry name" value="HIGH-AFFINITY ZINC UPTAKE SYSTEM PROTEIN ZNUA-RELATED"/>
    <property type="match status" value="1"/>
</dbReference>
<accession>A0A1H5LF09</accession>
<name>A0A1H5LF09_9MICO</name>
<keyword evidence="3" id="KW-0479">Metal-binding</keyword>
<dbReference type="Proteomes" id="UP000199220">
    <property type="component" value="Unassembled WGS sequence"/>
</dbReference>
<organism evidence="7 8">
    <name type="scientific">Ruania alba</name>
    <dbReference type="NCBI Taxonomy" id="648782"/>
    <lineage>
        <taxon>Bacteria</taxon>
        <taxon>Bacillati</taxon>
        <taxon>Actinomycetota</taxon>
        <taxon>Actinomycetes</taxon>
        <taxon>Micrococcales</taxon>
        <taxon>Ruaniaceae</taxon>
        <taxon>Ruania</taxon>
    </lineage>
</organism>
<evidence type="ECO:0000256" key="5">
    <source>
        <dbReference type="RuleBase" id="RU003512"/>
    </source>
</evidence>
<dbReference type="PROSITE" id="PS51257">
    <property type="entry name" value="PROKAR_LIPOPROTEIN"/>
    <property type="match status" value="1"/>
</dbReference>
<dbReference type="GO" id="GO:0007155">
    <property type="term" value="P:cell adhesion"/>
    <property type="evidence" value="ECO:0007669"/>
    <property type="project" value="InterPro"/>
</dbReference>
<evidence type="ECO:0000256" key="4">
    <source>
        <dbReference type="ARBA" id="ARBA00022729"/>
    </source>
</evidence>
<dbReference type="STRING" id="648782.SAMN04488554_2737"/>
<keyword evidence="8" id="KW-1185">Reference proteome</keyword>
<dbReference type="SUPFAM" id="SSF53807">
    <property type="entry name" value="Helical backbone' metal receptor"/>
    <property type="match status" value="1"/>
</dbReference>
<evidence type="ECO:0000313" key="8">
    <source>
        <dbReference type="Proteomes" id="UP000199220"/>
    </source>
</evidence>
<dbReference type="Pfam" id="PF01297">
    <property type="entry name" value="ZnuA"/>
    <property type="match status" value="1"/>
</dbReference>
<dbReference type="PANTHER" id="PTHR42953:SF1">
    <property type="entry name" value="METAL-BINDING PROTEIN HI_0362-RELATED"/>
    <property type="match status" value="1"/>
</dbReference>
<gene>
    <name evidence="7" type="ORF">SAMN04488554_2737</name>
</gene>
<dbReference type="RefSeq" id="WP_245708860.1">
    <property type="nucleotide sequence ID" value="NZ_FNTX01000002.1"/>
</dbReference>
<feature type="signal peptide" evidence="6">
    <location>
        <begin position="1"/>
        <end position="17"/>
    </location>
</feature>
<dbReference type="InterPro" id="IPR006129">
    <property type="entry name" value="AdhesinB"/>
</dbReference>
<dbReference type="InterPro" id="IPR050492">
    <property type="entry name" value="Bact_metal-bind_prot9"/>
</dbReference>
<evidence type="ECO:0000256" key="2">
    <source>
        <dbReference type="ARBA" id="ARBA00022448"/>
    </source>
</evidence>
<keyword evidence="4 6" id="KW-0732">Signal</keyword>
<comment type="similarity">
    <text evidence="5">Belongs to the bacterial solute-binding protein 9 family.</text>
</comment>
<dbReference type="GO" id="GO:0046872">
    <property type="term" value="F:metal ion binding"/>
    <property type="evidence" value="ECO:0007669"/>
    <property type="project" value="UniProtKB-KW"/>
</dbReference>
<feature type="chain" id="PRO_5039031893" evidence="6">
    <location>
        <begin position="18"/>
        <end position="322"/>
    </location>
</feature>
<dbReference type="PRINTS" id="PR00690">
    <property type="entry name" value="ADHESNFAMILY"/>
</dbReference>
<dbReference type="PRINTS" id="PR00691">
    <property type="entry name" value="ADHESINB"/>
</dbReference>
<sequence>MAITLRRPRTRPLAALAAGAAALTLALSGCGGTSDATSPGDPLTVYATTGYLADAVGNIAPDAEVTTMVGPGGDPHTYQPSTRDIQTIQSADVVLWNGLYLEAQMIDQLTSLGDRQLAVGELLPEGLLLSWPDTDAEGNPLHDPHVWNSPDAWILVVGYVADKLAEIDPEHAPQYQANAEEYAGQIEAAAAEVDGLLAGVPEPRILITGHDAFAYFGYVYDLEVLATDFISTTARLSPEELSDLAHLIAENEVPVIFQDNQANPQAITSLQEATASLGWQVRISDAELYADSLGAEEEVDTYLEVFTHNARAVADALAEETS</sequence>
<dbReference type="GO" id="GO:0030313">
    <property type="term" value="C:cell envelope"/>
    <property type="evidence" value="ECO:0007669"/>
    <property type="project" value="UniProtKB-SubCell"/>
</dbReference>
<comment type="subcellular location">
    <subcellularLocation>
        <location evidence="1">Cell envelope</location>
    </subcellularLocation>
</comment>
<proteinExistence type="inferred from homology"/>
<protein>
    <submittedName>
        <fullName evidence="7">Manganese/zinc/iron transport system substrate-binding protein</fullName>
    </submittedName>
</protein>